<dbReference type="AlphaFoldDB" id="A0A9P6DUQ5"/>
<keyword evidence="2" id="KW-1185">Reference proteome</keyword>
<evidence type="ECO:0000313" key="2">
    <source>
        <dbReference type="Proteomes" id="UP000886523"/>
    </source>
</evidence>
<reference evidence="1" key="1">
    <citation type="journal article" date="2020" name="Nat. Commun.">
        <title>Large-scale genome sequencing of mycorrhizal fungi provides insights into the early evolution of symbiotic traits.</title>
        <authorList>
            <person name="Miyauchi S."/>
            <person name="Kiss E."/>
            <person name="Kuo A."/>
            <person name="Drula E."/>
            <person name="Kohler A."/>
            <person name="Sanchez-Garcia M."/>
            <person name="Morin E."/>
            <person name="Andreopoulos B."/>
            <person name="Barry K.W."/>
            <person name="Bonito G."/>
            <person name="Buee M."/>
            <person name="Carver A."/>
            <person name="Chen C."/>
            <person name="Cichocki N."/>
            <person name="Clum A."/>
            <person name="Culley D."/>
            <person name="Crous P.W."/>
            <person name="Fauchery L."/>
            <person name="Girlanda M."/>
            <person name="Hayes R.D."/>
            <person name="Keri Z."/>
            <person name="LaButti K."/>
            <person name="Lipzen A."/>
            <person name="Lombard V."/>
            <person name="Magnuson J."/>
            <person name="Maillard F."/>
            <person name="Murat C."/>
            <person name="Nolan M."/>
            <person name="Ohm R.A."/>
            <person name="Pangilinan J."/>
            <person name="Pereira M.F."/>
            <person name="Perotto S."/>
            <person name="Peter M."/>
            <person name="Pfister S."/>
            <person name="Riley R."/>
            <person name="Sitrit Y."/>
            <person name="Stielow J.B."/>
            <person name="Szollosi G."/>
            <person name="Zifcakova L."/>
            <person name="Stursova M."/>
            <person name="Spatafora J.W."/>
            <person name="Tedersoo L."/>
            <person name="Vaario L.M."/>
            <person name="Yamada A."/>
            <person name="Yan M."/>
            <person name="Wang P."/>
            <person name="Xu J."/>
            <person name="Bruns T."/>
            <person name="Baldrian P."/>
            <person name="Vilgalys R."/>
            <person name="Dunand C."/>
            <person name="Henrissat B."/>
            <person name="Grigoriev I.V."/>
            <person name="Hibbett D."/>
            <person name="Nagy L.G."/>
            <person name="Martin F.M."/>
        </authorList>
    </citation>
    <scope>NUCLEOTIDE SEQUENCE</scope>
    <source>
        <strain evidence="1">UP504</strain>
    </source>
</reference>
<protein>
    <submittedName>
        <fullName evidence="1">Uncharacterized protein</fullName>
    </submittedName>
</protein>
<evidence type="ECO:0000313" key="1">
    <source>
        <dbReference type="EMBL" id="KAF9514492.1"/>
    </source>
</evidence>
<dbReference type="OrthoDB" id="10261782at2759"/>
<dbReference type="InterPro" id="IPR038921">
    <property type="entry name" value="YOR389W-like"/>
</dbReference>
<comment type="caution">
    <text evidence="1">The sequence shown here is derived from an EMBL/GenBank/DDBJ whole genome shotgun (WGS) entry which is preliminary data.</text>
</comment>
<accession>A0A9P6DUQ5</accession>
<dbReference type="Proteomes" id="UP000886523">
    <property type="component" value="Unassembled WGS sequence"/>
</dbReference>
<proteinExistence type="predicted"/>
<dbReference type="PANTHER" id="PTHR35204">
    <property type="entry name" value="YALI0A21131P"/>
    <property type="match status" value="1"/>
</dbReference>
<organism evidence="1 2">
    <name type="scientific">Hydnum rufescens UP504</name>
    <dbReference type="NCBI Taxonomy" id="1448309"/>
    <lineage>
        <taxon>Eukaryota</taxon>
        <taxon>Fungi</taxon>
        <taxon>Dikarya</taxon>
        <taxon>Basidiomycota</taxon>
        <taxon>Agaricomycotina</taxon>
        <taxon>Agaricomycetes</taxon>
        <taxon>Cantharellales</taxon>
        <taxon>Hydnaceae</taxon>
        <taxon>Hydnum</taxon>
    </lineage>
</organism>
<dbReference type="EMBL" id="MU128960">
    <property type="protein sequence ID" value="KAF9514492.1"/>
    <property type="molecule type" value="Genomic_DNA"/>
</dbReference>
<dbReference type="PANTHER" id="PTHR35204:SF1">
    <property type="entry name" value="ENTEROTOXIN"/>
    <property type="match status" value="1"/>
</dbReference>
<name>A0A9P6DUQ5_9AGAM</name>
<sequence>MLEGTTAFLYLPSGLPSIPKCHTASYGNSASLTPTGTLDSQDILRFGKVRPREPRTLFDDRERAEGLCAWGREFSVDGFVRLNTGFELIKCDFEDGLALVSNLNVTKWGRYLDKNKTVDPNVPCREHGPGQNLTQLEMMLFEYQQYHTPRTTPLYGHTRWLDSPGRLYVNFDWVRIAAAVYSGMGESRVVLDTGAFVTAYGRRGLHISSPNTILHRLTNLTLSVGREIQSEVADLFRYDRKSSGINWRSVTDHIVLRYGDRLSELRAYLMRGDATSIQNARLLLSSALVAYFEFDHDTTATSLNSCMHAFTPPLDPSWPSSEAKILRAIEYVLHDICQTLLFVNDQFSGWPLSANDTDTAVAISRERVDHLMTRLDWKLWIQCEEKCALGEVCVIDLWPIISSDLTAPPEPRCAGPSRPGKAPK</sequence>
<gene>
    <name evidence="1" type="ORF">BS47DRAFT_874776</name>
</gene>